<comment type="caution">
    <text evidence="3">The sequence shown here is derived from an EMBL/GenBank/DDBJ whole genome shotgun (WGS) entry which is preliminary data.</text>
</comment>
<evidence type="ECO:0000259" key="2">
    <source>
        <dbReference type="Pfam" id="PF19762"/>
    </source>
</evidence>
<organism evidence="3 4">
    <name type="scientific">Parabacteroides faecalis</name>
    <dbReference type="NCBI Taxonomy" id="2924040"/>
    <lineage>
        <taxon>Bacteria</taxon>
        <taxon>Pseudomonadati</taxon>
        <taxon>Bacteroidota</taxon>
        <taxon>Bacteroidia</taxon>
        <taxon>Bacteroidales</taxon>
        <taxon>Tannerellaceae</taxon>
        <taxon>Parabacteroides</taxon>
    </lineage>
</organism>
<gene>
    <name evidence="3" type="ORF">MUN53_07960</name>
</gene>
<keyword evidence="1" id="KW-0812">Transmembrane</keyword>
<sequence>MDELIGLVAVIGIFIFPVAALGTGWVILLRNRHEERIKMIDKGVILAEPERSPNRYPALRNGLFMVGLAIGLIVGMFVEPSVPENDFEFMVIPTFAVLFGGLGFIVYFALSRKLQMKERLEDKKMNADTERRIEQL</sequence>
<proteinExistence type="predicted"/>
<evidence type="ECO:0000256" key="1">
    <source>
        <dbReference type="SAM" id="Phobius"/>
    </source>
</evidence>
<name>A0ABT0C0L3_9BACT</name>
<keyword evidence="1" id="KW-1133">Transmembrane helix</keyword>
<evidence type="ECO:0000313" key="4">
    <source>
        <dbReference type="Proteomes" id="UP001165444"/>
    </source>
</evidence>
<feature type="transmembrane region" description="Helical" evidence="1">
    <location>
        <begin position="90"/>
        <end position="110"/>
    </location>
</feature>
<accession>A0ABT0C0L3</accession>
<reference evidence="3 4" key="1">
    <citation type="submission" date="2022-03" db="EMBL/GenBank/DDBJ databases">
        <title>Parabacteroides sp. nov. isolated from swine feces.</title>
        <authorList>
            <person name="Bak J.E."/>
        </authorList>
    </citation>
    <scope>NUCLEOTIDE SEQUENCE [LARGE SCALE GENOMIC DNA]</scope>
    <source>
        <strain evidence="3 4">AGMB00274</strain>
    </source>
</reference>
<dbReference type="Pfam" id="PF19762">
    <property type="entry name" value="DUF6249"/>
    <property type="match status" value="1"/>
</dbReference>
<feature type="domain" description="DUF6249" evidence="2">
    <location>
        <begin position="8"/>
        <end position="111"/>
    </location>
</feature>
<evidence type="ECO:0000313" key="3">
    <source>
        <dbReference type="EMBL" id="MCJ2380541.1"/>
    </source>
</evidence>
<feature type="transmembrane region" description="Helical" evidence="1">
    <location>
        <begin position="6"/>
        <end position="29"/>
    </location>
</feature>
<protein>
    <recommendedName>
        <fullName evidence="2">DUF6249 domain-containing protein</fullName>
    </recommendedName>
</protein>
<dbReference type="InterPro" id="IPR046216">
    <property type="entry name" value="DUF6249"/>
</dbReference>
<dbReference type="EMBL" id="JAKZMM010000016">
    <property type="protein sequence ID" value="MCJ2380541.1"/>
    <property type="molecule type" value="Genomic_DNA"/>
</dbReference>
<keyword evidence="4" id="KW-1185">Reference proteome</keyword>
<feature type="transmembrane region" description="Helical" evidence="1">
    <location>
        <begin position="58"/>
        <end position="78"/>
    </location>
</feature>
<dbReference type="RefSeq" id="WP_022454718.1">
    <property type="nucleotide sequence ID" value="NZ_JAKZMM010000016.1"/>
</dbReference>
<dbReference type="Proteomes" id="UP001165444">
    <property type="component" value="Unassembled WGS sequence"/>
</dbReference>
<keyword evidence="1" id="KW-0472">Membrane</keyword>